<keyword evidence="3" id="KW-1185">Reference proteome</keyword>
<dbReference type="STRING" id="990712.SAMN05216257_105292"/>
<keyword evidence="1" id="KW-0732">Signal</keyword>
<gene>
    <name evidence="2" type="ORF">SAMN05216257_105292</name>
</gene>
<dbReference type="PROSITE" id="PS51318">
    <property type="entry name" value="TAT"/>
    <property type="match status" value="1"/>
</dbReference>
<feature type="chain" id="PRO_5011661248" evidence="1">
    <location>
        <begin position="30"/>
        <end position="212"/>
    </location>
</feature>
<dbReference type="RefSeq" id="WP_092500865.1">
    <property type="nucleotide sequence ID" value="NZ_FNFV01000005.1"/>
</dbReference>
<dbReference type="Proteomes" id="UP000199328">
    <property type="component" value="Unassembled WGS sequence"/>
</dbReference>
<dbReference type="AlphaFoldDB" id="A0A1G9FQB1"/>
<accession>A0A1G9FQB1</accession>
<dbReference type="InterPro" id="IPR006311">
    <property type="entry name" value="TAT_signal"/>
</dbReference>
<evidence type="ECO:0000313" key="3">
    <source>
        <dbReference type="Proteomes" id="UP000199328"/>
    </source>
</evidence>
<sequence length="212" mass="22418">MLNTITFRRTVLGGVAALALAVSAPVAQADHIKTGGDLRVAVNLLLAEHVHLAAAATGWAMMSMDRNFKAAAGALDANSVDLANAIGLVYGDGARDAFLPLWRKHIGFFVDYTTATIKGSKSGREKAVADLMDYARDFGAFLNSANPNLPADAVEALVKEHAVTLAAVVDAQANQDWPKAYELQRKAAAHMQMISDALAGAIVKQFPDRFGG</sequence>
<dbReference type="EMBL" id="FNFV01000005">
    <property type="protein sequence ID" value="SDK90323.1"/>
    <property type="molecule type" value="Genomic_DNA"/>
</dbReference>
<proteinExistence type="predicted"/>
<name>A0A1G9FQB1_9RHOB</name>
<feature type="signal peptide" evidence="1">
    <location>
        <begin position="1"/>
        <end position="29"/>
    </location>
</feature>
<evidence type="ECO:0000313" key="2">
    <source>
        <dbReference type="EMBL" id="SDK90323.1"/>
    </source>
</evidence>
<reference evidence="3" key="1">
    <citation type="submission" date="2016-10" db="EMBL/GenBank/DDBJ databases">
        <authorList>
            <person name="Varghese N."/>
            <person name="Submissions S."/>
        </authorList>
    </citation>
    <scope>NUCLEOTIDE SEQUENCE [LARGE SCALE GENOMIC DNA]</scope>
    <source>
        <strain evidence="3">CGMCC 1.10789</strain>
    </source>
</reference>
<protein>
    <submittedName>
        <fullName evidence="2">Uncharacterized protein</fullName>
    </submittedName>
</protein>
<organism evidence="2 3">
    <name type="scientific">Meinhardsimonia xiamenensis</name>
    <dbReference type="NCBI Taxonomy" id="990712"/>
    <lineage>
        <taxon>Bacteria</taxon>
        <taxon>Pseudomonadati</taxon>
        <taxon>Pseudomonadota</taxon>
        <taxon>Alphaproteobacteria</taxon>
        <taxon>Rhodobacterales</taxon>
        <taxon>Paracoccaceae</taxon>
        <taxon>Meinhardsimonia</taxon>
    </lineage>
</organism>
<evidence type="ECO:0000256" key="1">
    <source>
        <dbReference type="SAM" id="SignalP"/>
    </source>
</evidence>
<dbReference type="OrthoDB" id="9792366at2"/>